<accession>A0A0C3BL87</accession>
<gene>
    <name evidence="2" type="ORF">PILCRDRAFT_303266</name>
</gene>
<feature type="transmembrane region" description="Helical" evidence="1">
    <location>
        <begin position="27"/>
        <end position="49"/>
    </location>
</feature>
<reference evidence="3" key="2">
    <citation type="submission" date="2015-01" db="EMBL/GenBank/DDBJ databases">
        <title>Evolutionary Origins and Diversification of the Mycorrhizal Mutualists.</title>
        <authorList>
            <consortium name="DOE Joint Genome Institute"/>
            <consortium name="Mycorrhizal Genomics Consortium"/>
            <person name="Kohler A."/>
            <person name="Kuo A."/>
            <person name="Nagy L.G."/>
            <person name="Floudas D."/>
            <person name="Copeland A."/>
            <person name="Barry K.W."/>
            <person name="Cichocki N."/>
            <person name="Veneault-Fourrey C."/>
            <person name="LaButti K."/>
            <person name="Lindquist E.A."/>
            <person name="Lipzen A."/>
            <person name="Lundell T."/>
            <person name="Morin E."/>
            <person name="Murat C."/>
            <person name="Riley R."/>
            <person name="Ohm R."/>
            <person name="Sun H."/>
            <person name="Tunlid A."/>
            <person name="Henrissat B."/>
            <person name="Grigoriev I.V."/>
            <person name="Hibbett D.S."/>
            <person name="Martin F."/>
        </authorList>
    </citation>
    <scope>NUCLEOTIDE SEQUENCE [LARGE SCALE GENOMIC DNA]</scope>
    <source>
        <strain evidence="3">F 1598</strain>
    </source>
</reference>
<dbReference type="InParanoid" id="A0A0C3BL87"/>
<evidence type="ECO:0000256" key="1">
    <source>
        <dbReference type="SAM" id="Phobius"/>
    </source>
</evidence>
<sequence>MVIMAGFFPRDLHASGETSNLQCSIRVFTVALIGIIVLYGHDLHVFLYYKFLPGCWVWSSHSGILTQWHMCAVFLSVEGYSHIGSN</sequence>
<reference evidence="2 3" key="1">
    <citation type="submission" date="2014-04" db="EMBL/GenBank/DDBJ databases">
        <authorList>
            <consortium name="DOE Joint Genome Institute"/>
            <person name="Kuo A."/>
            <person name="Tarkka M."/>
            <person name="Buscot F."/>
            <person name="Kohler A."/>
            <person name="Nagy L.G."/>
            <person name="Floudas D."/>
            <person name="Copeland A."/>
            <person name="Barry K.W."/>
            <person name="Cichocki N."/>
            <person name="Veneault-Fourrey C."/>
            <person name="LaButti K."/>
            <person name="Lindquist E.A."/>
            <person name="Lipzen A."/>
            <person name="Lundell T."/>
            <person name="Morin E."/>
            <person name="Murat C."/>
            <person name="Sun H."/>
            <person name="Tunlid A."/>
            <person name="Henrissat B."/>
            <person name="Grigoriev I.V."/>
            <person name="Hibbett D.S."/>
            <person name="Martin F."/>
            <person name="Nordberg H.P."/>
            <person name="Cantor M.N."/>
            <person name="Hua S.X."/>
        </authorList>
    </citation>
    <scope>NUCLEOTIDE SEQUENCE [LARGE SCALE GENOMIC DNA]</scope>
    <source>
        <strain evidence="2 3">F 1598</strain>
    </source>
</reference>
<keyword evidence="1" id="KW-0472">Membrane</keyword>
<keyword evidence="1" id="KW-0812">Transmembrane</keyword>
<organism evidence="2 3">
    <name type="scientific">Piloderma croceum (strain F 1598)</name>
    <dbReference type="NCBI Taxonomy" id="765440"/>
    <lineage>
        <taxon>Eukaryota</taxon>
        <taxon>Fungi</taxon>
        <taxon>Dikarya</taxon>
        <taxon>Basidiomycota</taxon>
        <taxon>Agaricomycotina</taxon>
        <taxon>Agaricomycetes</taxon>
        <taxon>Agaricomycetidae</taxon>
        <taxon>Atheliales</taxon>
        <taxon>Atheliaceae</taxon>
        <taxon>Piloderma</taxon>
    </lineage>
</organism>
<keyword evidence="3" id="KW-1185">Reference proteome</keyword>
<protein>
    <submittedName>
        <fullName evidence="2">Uncharacterized protein</fullName>
    </submittedName>
</protein>
<proteinExistence type="predicted"/>
<evidence type="ECO:0000313" key="3">
    <source>
        <dbReference type="Proteomes" id="UP000054166"/>
    </source>
</evidence>
<dbReference type="Proteomes" id="UP000054166">
    <property type="component" value="Unassembled WGS sequence"/>
</dbReference>
<keyword evidence="1" id="KW-1133">Transmembrane helix</keyword>
<name>A0A0C3BL87_PILCF</name>
<dbReference type="EMBL" id="KN832980">
    <property type="protein sequence ID" value="KIM87198.1"/>
    <property type="molecule type" value="Genomic_DNA"/>
</dbReference>
<dbReference type="AlphaFoldDB" id="A0A0C3BL87"/>
<evidence type="ECO:0000313" key="2">
    <source>
        <dbReference type="EMBL" id="KIM87198.1"/>
    </source>
</evidence>
<dbReference type="HOGENOM" id="CLU_2498647_0_0_1"/>